<feature type="compositionally biased region" description="Basic and acidic residues" evidence="1">
    <location>
        <begin position="53"/>
        <end position="99"/>
    </location>
</feature>
<feature type="compositionally biased region" description="Basic and acidic residues" evidence="1">
    <location>
        <begin position="1"/>
        <end position="17"/>
    </location>
</feature>
<comment type="caution">
    <text evidence="2">The sequence shown here is derived from an EMBL/GenBank/DDBJ whole genome shotgun (WGS) entry which is preliminary data.</text>
</comment>
<reference evidence="2 3" key="1">
    <citation type="submission" date="2017-03" db="EMBL/GenBank/DDBJ databases">
        <title>Genome sequence of Sphingomonas dokdonensis DSM 21029.</title>
        <authorList>
            <person name="Poehlein A."/>
            <person name="Wuebbeler J.H."/>
            <person name="Steinbuechel A."/>
            <person name="Daniel R."/>
        </authorList>
    </citation>
    <scope>NUCLEOTIDE SEQUENCE [LARGE SCALE GENOMIC DNA]</scope>
    <source>
        <strain evidence="2 3">DSM 21029</strain>
    </source>
</reference>
<organism evidence="2 3">
    <name type="scientific">Sphingomonas dokdonensis</name>
    <dbReference type="NCBI Taxonomy" id="344880"/>
    <lineage>
        <taxon>Bacteria</taxon>
        <taxon>Pseudomonadati</taxon>
        <taxon>Pseudomonadota</taxon>
        <taxon>Alphaproteobacteria</taxon>
        <taxon>Sphingomonadales</taxon>
        <taxon>Sphingomonadaceae</taxon>
        <taxon>Sphingomonas</taxon>
    </lineage>
</organism>
<dbReference type="Proteomes" id="UP000197290">
    <property type="component" value="Unassembled WGS sequence"/>
</dbReference>
<protein>
    <submittedName>
        <fullName evidence="2">Uncharacterized protein</fullName>
    </submittedName>
</protein>
<feature type="region of interest" description="Disordered" evidence="1">
    <location>
        <begin position="1"/>
        <end position="34"/>
    </location>
</feature>
<dbReference type="RefSeq" id="WP_088367287.1">
    <property type="nucleotide sequence ID" value="NZ_NBBI01000003.1"/>
</dbReference>
<feature type="region of interest" description="Disordered" evidence="1">
    <location>
        <begin position="46"/>
        <end position="131"/>
    </location>
</feature>
<name>A0A245ZKJ9_9SPHN</name>
<gene>
    <name evidence="2" type="ORF">SPDO_19660</name>
</gene>
<keyword evidence="3" id="KW-1185">Reference proteome</keyword>
<dbReference type="AlphaFoldDB" id="A0A245ZKJ9"/>
<proteinExistence type="predicted"/>
<dbReference type="OrthoDB" id="791686at2"/>
<accession>A0A245ZKJ9</accession>
<sequence length="167" mass="18729">MSETADRDDPELWEKVKARVTAGDKGGHKGEWSARKAQLAVAEYKKAGGGYRGKKDADNSLHQWSEEKWGTRSGKKSEDTGERYLPKKARDALTSEEYARTTAKKRRDTKKGKQHSAQPDDVARKTAPFRHADADLTRAELMDMARARDIKGRSTMNKADLIKALPD</sequence>
<evidence type="ECO:0000313" key="3">
    <source>
        <dbReference type="Proteomes" id="UP000197290"/>
    </source>
</evidence>
<dbReference type="EMBL" id="NBBI01000003">
    <property type="protein sequence ID" value="OWK30281.1"/>
    <property type="molecule type" value="Genomic_DNA"/>
</dbReference>
<feature type="compositionally biased region" description="Basic and acidic residues" evidence="1">
    <location>
        <begin position="25"/>
        <end position="34"/>
    </location>
</feature>
<feature type="compositionally biased region" description="Basic residues" evidence="1">
    <location>
        <begin position="102"/>
        <end position="114"/>
    </location>
</feature>
<evidence type="ECO:0000256" key="1">
    <source>
        <dbReference type="SAM" id="MobiDB-lite"/>
    </source>
</evidence>
<evidence type="ECO:0000313" key="2">
    <source>
        <dbReference type="EMBL" id="OWK30281.1"/>
    </source>
</evidence>